<dbReference type="GO" id="GO:0000785">
    <property type="term" value="C:chromatin"/>
    <property type="evidence" value="ECO:0007669"/>
    <property type="project" value="TreeGrafter"/>
</dbReference>
<dbReference type="OrthoDB" id="10018191at2759"/>
<evidence type="ECO:0000313" key="10">
    <source>
        <dbReference type="Proteomes" id="UP000250266"/>
    </source>
</evidence>
<dbReference type="PANTHER" id="PTHR40626">
    <property type="entry name" value="MIP31509P"/>
    <property type="match status" value="1"/>
</dbReference>
<dbReference type="InterPro" id="IPR051059">
    <property type="entry name" value="VerF-like"/>
</dbReference>
<dbReference type="GO" id="GO:0008270">
    <property type="term" value="F:zinc ion binding"/>
    <property type="evidence" value="ECO:0007669"/>
    <property type="project" value="UniProtKB-KW"/>
</dbReference>
<dbReference type="GO" id="GO:0000981">
    <property type="term" value="F:DNA-binding transcription factor activity, RNA polymerase II-specific"/>
    <property type="evidence" value="ECO:0007669"/>
    <property type="project" value="InterPro"/>
</dbReference>
<dbReference type="PROSITE" id="PS00028">
    <property type="entry name" value="ZINC_FINGER_C2H2_1"/>
    <property type="match status" value="1"/>
</dbReference>
<evidence type="ECO:0000256" key="7">
    <source>
        <dbReference type="PROSITE-ProRule" id="PRU00042"/>
    </source>
</evidence>
<dbReference type="FunFam" id="3.30.160.60:FF:000065">
    <property type="entry name" value="B-cell CLL/lymphoma 6, member B"/>
    <property type="match status" value="1"/>
</dbReference>
<comment type="subcellular location">
    <subcellularLocation>
        <location evidence="1">Nucleus</location>
    </subcellularLocation>
</comment>
<reference evidence="9 10" key="1">
    <citation type="journal article" date="2016" name="Nat. Commun.">
        <title>Ectomycorrhizal ecology is imprinted in the genome of the dominant symbiotic fungus Cenococcum geophilum.</title>
        <authorList>
            <consortium name="DOE Joint Genome Institute"/>
            <person name="Peter M."/>
            <person name="Kohler A."/>
            <person name="Ohm R.A."/>
            <person name="Kuo A."/>
            <person name="Krutzmann J."/>
            <person name="Morin E."/>
            <person name="Arend M."/>
            <person name="Barry K.W."/>
            <person name="Binder M."/>
            <person name="Choi C."/>
            <person name="Clum A."/>
            <person name="Copeland A."/>
            <person name="Grisel N."/>
            <person name="Haridas S."/>
            <person name="Kipfer T."/>
            <person name="LaButti K."/>
            <person name="Lindquist E."/>
            <person name="Lipzen A."/>
            <person name="Maire R."/>
            <person name="Meier B."/>
            <person name="Mihaltcheva S."/>
            <person name="Molinier V."/>
            <person name="Murat C."/>
            <person name="Poggeler S."/>
            <person name="Quandt C.A."/>
            <person name="Sperisen C."/>
            <person name="Tritt A."/>
            <person name="Tisserant E."/>
            <person name="Crous P.W."/>
            <person name="Henrissat B."/>
            <person name="Nehls U."/>
            <person name="Egli S."/>
            <person name="Spatafora J.W."/>
            <person name="Grigoriev I.V."/>
            <person name="Martin F.M."/>
        </authorList>
    </citation>
    <scope>NUCLEOTIDE SEQUENCE [LARGE SCALE GENOMIC DNA]</scope>
    <source>
        <strain evidence="9 10">CBS 459.81</strain>
    </source>
</reference>
<dbReference type="PROSITE" id="PS50157">
    <property type="entry name" value="ZINC_FINGER_C2H2_2"/>
    <property type="match status" value="1"/>
</dbReference>
<keyword evidence="3" id="KW-0677">Repeat</keyword>
<keyword evidence="5" id="KW-0862">Zinc</keyword>
<organism evidence="9 10">
    <name type="scientific">Lepidopterella palustris CBS 459.81</name>
    <dbReference type="NCBI Taxonomy" id="1314670"/>
    <lineage>
        <taxon>Eukaryota</taxon>
        <taxon>Fungi</taxon>
        <taxon>Dikarya</taxon>
        <taxon>Ascomycota</taxon>
        <taxon>Pezizomycotina</taxon>
        <taxon>Dothideomycetes</taxon>
        <taxon>Pleosporomycetidae</taxon>
        <taxon>Mytilinidiales</taxon>
        <taxon>Argynnaceae</taxon>
        <taxon>Lepidopterella</taxon>
    </lineage>
</organism>
<dbReference type="InterPro" id="IPR036236">
    <property type="entry name" value="Znf_C2H2_sf"/>
</dbReference>
<name>A0A8E2E5Q7_9PEZI</name>
<dbReference type="GO" id="GO:0000978">
    <property type="term" value="F:RNA polymerase II cis-regulatory region sequence-specific DNA binding"/>
    <property type="evidence" value="ECO:0007669"/>
    <property type="project" value="InterPro"/>
</dbReference>
<evidence type="ECO:0000256" key="5">
    <source>
        <dbReference type="ARBA" id="ARBA00022833"/>
    </source>
</evidence>
<protein>
    <recommendedName>
        <fullName evidence="8">C2H2-type domain-containing protein</fullName>
    </recommendedName>
</protein>
<dbReference type="SMART" id="SM00355">
    <property type="entry name" value="ZnF_C2H2"/>
    <property type="match status" value="2"/>
</dbReference>
<evidence type="ECO:0000256" key="3">
    <source>
        <dbReference type="ARBA" id="ARBA00022737"/>
    </source>
</evidence>
<dbReference type="Proteomes" id="UP000250266">
    <property type="component" value="Unassembled WGS sequence"/>
</dbReference>
<keyword evidence="2" id="KW-0479">Metal-binding</keyword>
<evidence type="ECO:0000256" key="1">
    <source>
        <dbReference type="ARBA" id="ARBA00004123"/>
    </source>
</evidence>
<dbReference type="Gene3D" id="3.30.160.60">
    <property type="entry name" value="Classic Zinc Finger"/>
    <property type="match status" value="1"/>
</dbReference>
<evidence type="ECO:0000256" key="6">
    <source>
        <dbReference type="ARBA" id="ARBA00023242"/>
    </source>
</evidence>
<evidence type="ECO:0000256" key="4">
    <source>
        <dbReference type="ARBA" id="ARBA00022771"/>
    </source>
</evidence>
<sequence>MSFSSTGVIRPYACHLCSRSFTRPDHLRRHEATHVRPRTLSCPFCAQKFTRLDGLQRH</sequence>
<dbReference type="GO" id="GO:0005634">
    <property type="term" value="C:nucleus"/>
    <property type="evidence" value="ECO:0007669"/>
    <property type="project" value="UniProtKB-SubCell"/>
</dbReference>
<keyword evidence="4 7" id="KW-0863">Zinc-finger</keyword>
<evidence type="ECO:0000256" key="2">
    <source>
        <dbReference type="ARBA" id="ARBA00022723"/>
    </source>
</evidence>
<dbReference type="InterPro" id="IPR013087">
    <property type="entry name" value="Znf_C2H2_type"/>
</dbReference>
<keyword evidence="10" id="KW-1185">Reference proteome</keyword>
<dbReference type="SUPFAM" id="SSF57667">
    <property type="entry name" value="beta-beta-alpha zinc fingers"/>
    <property type="match status" value="1"/>
</dbReference>
<dbReference type="Pfam" id="PF00096">
    <property type="entry name" value="zf-C2H2"/>
    <property type="match status" value="1"/>
</dbReference>
<keyword evidence="6" id="KW-0539">Nucleus</keyword>
<dbReference type="PANTHER" id="PTHR40626:SF11">
    <property type="entry name" value="ZINC FINGER PROTEIN YPR022C"/>
    <property type="match status" value="1"/>
</dbReference>
<evidence type="ECO:0000259" key="8">
    <source>
        <dbReference type="PROSITE" id="PS50157"/>
    </source>
</evidence>
<gene>
    <name evidence="9" type="ORF">K432DRAFT_303183</name>
</gene>
<feature type="non-terminal residue" evidence="9">
    <location>
        <position position="58"/>
    </location>
</feature>
<proteinExistence type="predicted"/>
<dbReference type="EMBL" id="KV745094">
    <property type="protein sequence ID" value="OCK77886.1"/>
    <property type="molecule type" value="Genomic_DNA"/>
</dbReference>
<accession>A0A8E2E5Q7</accession>
<evidence type="ECO:0000313" key="9">
    <source>
        <dbReference type="EMBL" id="OCK77886.1"/>
    </source>
</evidence>
<dbReference type="AlphaFoldDB" id="A0A8E2E5Q7"/>
<feature type="domain" description="C2H2-type" evidence="8">
    <location>
        <begin position="12"/>
        <end position="39"/>
    </location>
</feature>